<feature type="domain" description="SIS" evidence="3">
    <location>
        <begin position="64"/>
        <end position="229"/>
    </location>
</feature>
<name>A0A8H7F5S8_AGABI</name>
<dbReference type="NCBIfam" id="NF003915">
    <property type="entry name" value="PRK05441.1"/>
    <property type="match status" value="1"/>
</dbReference>
<comment type="caution">
    <text evidence="4">The sequence shown here is derived from an EMBL/GenBank/DDBJ whole genome shotgun (WGS) entry which is preliminary data.</text>
</comment>
<evidence type="ECO:0000256" key="1">
    <source>
        <dbReference type="ARBA" id="ARBA00023239"/>
    </source>
</evidence>
<dbReference type="Pfam" id="PF22645">
    <property type="entry name" value="GKRP_SIS_N"/>
    <property type="match status" value="1"/>
</dbReference>
<dbReference type="InterPro" id="IPR005488">
    <property type="entry name" value="Etherase_MurQ"/>
</dbReference>
<sequence length="688" mass="72821">MAVNEKSSSLRLASLQTEGRNVRSSNIDIVSTLEMCRIINSEDRHVAEDVGRCIHDIAAAIDQIADRVREGGRLIYIGAGTSGRLGILDASEIPPTFSAPHSQFVGIMAGGDIAIRKSVENAEDSPSRAEEDLASLDPPLSRLDSLIGIATSGRTPYVLGGLSHAKSLGVLTIGICCVKPSEMEGKCDHLIECVVGSEVVTGSTRLKAGTATKLILNMLSTGVMIRIGKTYGNLMVDVKPSNMKLQDRAIRIFRTVLPETTLSDLQIDDLFKACQYNVKLAIVVEHHKCTVPEATTLLDHNGGVLKLALRTPVITSKSSSAPAQTPATKESLVVCIDAGGTKCKAVIANRDGIIGQGESGPCNFATLGHDLALSALENAVISALSDIANSSLVTPVLPPEKPIFAGVWIGGAGLDRAADLASIRPRIASLLNLLDDKALIVTNDATLLSSAIIASQHSNSNQSNISSCVVLITGTGAFAHSYILPTNKDSSLPIPFERSSGWGYLLGDEGSAFAIGRDVIRAALDRRDCGHEPTSLDLAILNHFGCKTVKELLSAIYLDVPPLPLDGQDPSTVDADPKLRVAGVCRLVFSHAFPSSSSVTQDQQAMEMIQRSASSAAVSVIPLINNNNRKVDPATSVLVFGGALAQIDQYRNMIVDALRARGHVFARLECVRNAAEVGVGVLVRDFLA</sequence>
<dbReference type="NCBIfam" id="TIGR00274">
    <property type="entry name" value="N-acetylmuramic acid 6-phosphate etherase"/>
    <property type="match status" value="1"/>
</dbReference>
<dbReference type="PANTHER" id="PTHR10088:SF4">
    <property type="entry name" value="GLUCOKINASE REGULATORY PROTEIN"/>
    <property type="match status" value="1"/>
</dbReference>
<dbReference type="AlphaFoldDB" id="A0A8H7F5S8"/>
<dbReference type="GO" id="GO:0016835">
    <property type="term" value="F:carbon-oxygen lyase activity"/>
    <property type="evidence" value="ECO:0007669"/>
    <property type="project" value="InterPro"/>
</dbReference>
<organism evidence="4 5">
    <name type="scientific">Agaricus bisporus var. burnettii</name>
    <dbReference type="NCBI Taxonomy" id="192524"/>
    <lineage>
        <taxon>Eukaryota</taxon>
        <taxon>Fungi</taxon>
        <taxon>Dikarya</taxon>
        <taxon>Basidiomycota</taxon>
        <taxon>Agaricomycotina</taxon>
        <taxon>Agaricomycetes</taxon>
        <taxon>Agaricomycetidae</taxon>
        <taxon>Agaricales</taxon>
        <taxon>Agaricineae</taxon>
        <taxon>Agaricaceae</taxon>
        <taxon>Agaricus</taxon>
    </lineage>
</organism>
<dbReference type="InterPro" id="IPR001347">
    <property type="entry name" value="SIS_dom"/>
</dbReference>
<dbReference type="PROSITE" id="PS51464">
    <property type="entry name" value="SIS"/>
    <property type="match status" value="1"/>
</dbReference>
<protein>
    <recommendedName>
        <fullName evidence="3">SIS domain-containing protein</fullName>
    </recommendedName>
</protein>
<dbReference type="InterPro" id="IPR046348">
    <property type="entry name" value="SIS_dom_sf"/>
</dbReference>
<dbReference type="GO" id="GO:0097367">
    <property type="term" value="F:carbohydrate derivative binding"/>
    <property type="evidence" value="ECO:0007669"/>
    <property type="project" value="InterPro"/>
</dbReference>
<dbReference type="GO" id="GO:0016803">
    <property type="term" value="F:ether hydrolase activity"/>
    <property type="evidence" value="ECO:0007669"/>
    <property type="project" value="TreeGrafter"/>
</dbReference>
<dbReference type="GO" id="GO:0046348">
    <property type="term" value="P:amino sugar catabolic process"/>
    <property type="evidence" value="ECO:0007669"/>
    <property type="project" value="InterPro"/>
</dbReference>
<evidence type="ECO:0000256" key="2">
    <source>
        <dbReference type="ARBA" id="ARBA00023277"/>
    </source>
</evidence>
<dbReference type="InterPro" id="IPR040190">
    <property type="entry name" value="MURQ/GCKR"/>
</dbReference>
<dbReference type="Gene3D" id="3.40.50.10490">
    <property type="entry name" value="Glucose-6-phosphate isomerase like protein, domain 1"/>
    <property type="match status" value="1"/>
</dbReference>
<dbReference type="Proteomes" id="UP000629468">
    <property type="component" value="Unassembled WGS sequence"/>
</dbReference>
<keyword evidence="1" id="KW-0456">Lyase</keyword>
<dbReference type="FunFam" id="3.40.50.10490:FF:000014">
    <property type="entry name" value="N-acetylmuramic acid 6-phosphate etherase"/>
    <property type="match status" value="1"/>
</dbReference>
<dbReference type="SUPFAM" id="SSF53697">
    <property type="entry name" value="SIS domain"/>
    <property type="match status" value="1"/>
</dbReference>
<evidence type="ECO:0000259" key="3">
    <source>
        <dbReference type="PROSITE" id="PS51464"/>
    </source>
</evidence>
<proteinExistence type="inferred from homology"/>
<dbReference type="PANTHER" id="PTHR10088">
    <property type="entry name" value="GLUCOKINASE REGULATORY PROTEIN"/>
    <property type="match status" value="1"/>
</dbReference>
<reference evidence="4 5" key="1">
    <citation type="journal article" name="Sci. Rep.">
        <title>Telomere-to-telomere assembled and centromere annotated genomes of the two main subspecies of the button mushroom Agaricus bisporus reveal especially polymorphic chromosome ends.</title>
        <authorList>
            <person name="Sonnenberg A.S.M."/>
            <person name="Sedaghat-Telgerd N."/>
            <person name="Lavrijssen B."/>
            <person name="Ohm R.A."/>
            <person name="Hendrickx P.M."/>
            <person name="Scholtmeijer K."/>
            <person name="Baars J.J.P."/>
            <person name="van Peer A."/>
        </authorList>
    </citation>
    <scope>NUCLEOTIDE SEQUENCE [LARGE SCALE GENOMIC DNA]</scope>
    <source>
        <strain evidence="4 5">H119_p4</strain>
    </source>
</reference>
<evidence type="ECO:0000313" key="5">
    <source>
        <dbReference type="Proteomes" id="UP000629468"/>
    </source>
</evidence>
<dbReference type="HAMAP" id="MF_00068">
    <property type="entry name" value="MurQ"/>
    <property type="match status" value="1"/>
</dbReference>
<evidence type="ECO:0000313" key="4">
    <source>
        <dbReference type="EMBL" id="KAF7778412.1"/>
    </source>
</evidence>
<dbReference type="EMBL" id="JABXXO010000004">
    <property type="protein sequence ID" value="KAF7778412.1"/>
    <property type="molecule type" value="Genomic_DNA"/>
</dbReference>
<dbReference type="CDD" id="cd05007">
    <property type="entry name" value="SIS_Etherase"/>
    <property type="match status" value="1"/>
</dbReference>
<dbReference type="CDD" id="cd24007">
    <property type="entry name" value="ASKHA_NBD_eukNAGK-like"/>
    <property type="match status" value="1"/>
</dbReference>
<dbReference type="Gene3D" id="3.30.420.40">
    <property type="match status" value="2"/>
</dbReference>
<dbReference type="NCBIfam" id="NF009222">
    <property type="entry name" value="PRK12570.1"/>
    <property type="match status" value="1"/>
</dbReference>
<dbReference type="GO" id="GO:0009254">
    <property type="term" value="P:peptidoglycan turnover"/>
    <property type="evidence" value="ECO:0007669"/>
    <property type="project" value="TreeGrafter"/>
</dbReference>
<dbReference type="SUPFAM" id="SSF53067">
    <property type="entry name" value="Actin-like ATPase domain"/>
    <property type="match status" value="2"/>
</dbReference>
<dbReference type="InterPro" id="IPR043129">
    <property type="entry name" value="ATPase_NBD"/>
</dbReference>
<gene>
    <name evidence="4" type="ORF">Agabi119p4_2757</name>
</gene>
<dbReference type="Gene3D" id="1.10.8.1080">
    <property type="match status" value="1"/>
</dbReference>
<accession>A0A8H7F5S8</accession>
<keyword evidence="2" id="KW-0119">Carbohydrate metabolism</keyword>